<dbReference type="InterPro" id="IPR036236">
    <property type="entry name" value="Znf_C2H2_sf"/>
</dbReference>
<evidence type="ECO:0000313" key="15">
    <source>
        <dbReference type="EMBL" id="CAG9136589.1"/>
    </source>
</evidence>
<dbReference type="Pfam" id="PF00096">
    <property type="entry name" value="zf-C2H2"/>
    <property type="match status" value="3"/>
</dbReference>
<dbReference type="EMBL" id="CAJHNJ030000149">
    <property type="protein sequence ID" value="CAG9136589.1"/>
    <property type="molecule type" value="Genomic_DNA"/>
</dbReference>
<comment type="similarity">
    <text evidence="8">Belongs to the snail C2H2-type zinc-finger protein family.</text>
</comment>
<dbReference type="GO" id="GO:0005634">
    <property type="term" value="C:nucleus"/>
    <property type="evidence" value="ECO:0007669"/>
    <property type="project" value="UniProtKB-SubCell"/>
</dbReference>
<feature type="domain" description="C2H2-type" evidence="13">
    <location>
        <begin position="321"/>
        <end position="349"/>
    </location>
</feature>
<evidence type="ECO:0000256" key="5">
    <source>
        <dbReference type="ARBA" id="ARBA00022833"/>
    </source>
</evidence>
<feature type="region of interest" description="Disordered" evidence="11">
    <location>
        <begin position="144"/>
        <end position="176"/>
    </location>
</feature>
<keyword evidence="7" id="KW-0539">Nucleus</keyword>
<dbReference type="SUPFAM" id="SSF57667">
    <property type="entry name" value="beta-beta-alpha zinc fingers"/>
    <property type="match status" value="3"/>
</dbReference>
<keyword evidence="12" id="KW-0732">Signal</keyword>
<evidence type="ECO:0000259" key="13">
    <source>
        <dbReference type="PROSITE" id="PS50157"/>
    </source>
</evidence>
<feature type="region of interest" description="Disordered" evidence="11">
    <location>
        <begin position="16"/>
        <end position="39"/>
    </location>
</feature>
<keyword evidence="4 9" id="KW-0863">Zinc-finger</keyword>
<evidence type="ECO:0000256" key="2">
    <source>
        <dbReference type="ARBA" id="ARBA00022723"/>
    </source>
</evidence>
<dbReference type="AlphaFoldDB" id="A0A8S4G8X8"/>
<dbReference type="SMART" id="SM00355">
    <property type="entry name" value="ZnF_C2H2"/>
    <property type="match status" value="6"/>
</dbReference>
<keyword evidence="5 10" id="KW-0862">Zinc</keyword>
<dbReference type="PROSITE" id="PS50157">
    <property type="entry name" value="ZINC_FINGER_C2H2_2"/>
    <property type="match status" value="5"/>
</dbReference>
<keyword evidence="16" id="KW-1185">Reference proteome</keyword>
<feature type="compositionally biased region" description="Basic and acidic residues" evidence="11">
    <location>
        <begin position="159"/>
        <end position="172"/>
    </location>
</feature>
<dbReference type="Proteomes" id="UP000653454">
    <property type="component" value="Unassembled WGS sequence"/>
</dbReference>
<dbReference type="GO" id="GO:0008270">
    <property type="term" value="F:zinc ion binding"/>
    <property type="evidence" value="ECO:0007669"/>
    <property type="project" value="UniProtKB-UniRule"/>
</dbReference>
<accession>A0A8S4G8X8</accession>
<feature type="binding site" evidence="10">
    <location>
        <position position="95"/>
    </location>
    <ligand>
        <name>Zn(2+)</name>
        <dbReference type="ChEBI" id="CHEBI:29105"/>
    </ligand>
</feature>
<evidence type="ECO:0000313" key="16">
    <source>
        <dbReference type="Proteomes" id="UP000653454"/>
    </source>
</evidence>
<evidence type="ECO:0000256" key="1">
    <source>
        <dbReference type="ARBA" id="ARBA00004123"/>
    </source>
</evidence>
<feature type="domain" description="C2H2-type" evidence="13">
    <location>
        <begin position="350"/>
        <end position="378"/>
    </location>
</feature>
<dbReference type="GO" id="GO:0000978">
    <property type="term" value="F:RNA polymerase II cis-regulatory region sequence-specific DNA binding"/>
    <property type="evidence" value="ECO:0007669"/>
    <property type="project" value="TreeGrafter"/>
</dbReference>
<feature type="domain" description="ZAD" evidence="14">
    <location>
        <begin position="46"/>
        <end position="119"/>
    </location>
</feature>
<evidence type="ECO:0000256" key="6">
    <source>
        <dbReference type="ARBA" id="ARBA00023125"/>
    </source>
</evidence>
<keyword evidence="2 10" id="KW-0479">Metal-binding</keyword>
<feature type="binding site" evidence="10">
    <location>
        <position position="92"/>
    </location>
    <ligand>
        <name>Zn(2+)</name>
        <dbReference type="ChEBI" id="CHEBI:29105"/>
    </ligand>
</feature>
<dbReference type="FunFam" id="3.30.160.60:FF:000446">
    <property type="entry name" value="Zinc finger protein"/>
    <property type="match status" value="1"/>
</dbReference>
<sequence>MAALLLLKSMILSKALQKSKKKKKPDKKTKQPKQKQKAFSYRSGTETCRVCSQSTADIPIFNNHLEPHLADEILHFSGVLIQESDKLTKFMCQSCYDLLHGCILFRDMCQRSDKAFHEAHEESVKVKTEIPDFLDPPDDPFLPLDSTLDGGGGDSSGEDAARASDDAARGSDDSYQVPSPVFSDSALWGCAACCKDFNNLPSYNKHLPKCKARFIKQDKAPPEPGPGVGKKRFLCDTCGKTAKSKASLLVHMSTHDNIFPFKCDVCPYQGRTIDLLKVHKRSHLVDKPFKCTQCPKATTTSSNLAKHMRHVHSTSRPFKNLQCTYCEKMFSYQHDMKRHVRDIHLRQGTVECDLCYKKFNTKKILQGHRWKVHKIKSDRSGRLPAYLLCQMEQQHPDMDEHM</sequence>
<feature type="domain" description="C2H2-type" evidence="13">
    <location>
        <begin position="233"/>
        <end position="260"/>
    </location>
</feature>
<keyword evidence="3" id="KW-0677">Repeat</keyword>
<name>A0A8S4G8X8_PLUXY</name>
<evidence type="ECO:0000259" key="14">
    <source>
        <dbReference type="PROSITE" id="PS51915"/>
    </source>
</evidence>
<feature type="signal peptide" evidence="12">
    <location>
        <begin position="1"/>
        <end position="17"/>
    </location>
</feature>
<dbReference type="InterPro" id="IPR012934">
    <property type="entry name" value="Znf_AD"/>
</dbReference>
<dbReference type="Gene3D" id="3.30.160.60">
    <property type="entry name" value="Classic Zinc Finger"/>
    <property type="match status" value="3"/>
</dbReference>
<feature type="domain" description="C2H2-type" evidence="13">
    <location>
        <begin position="289"/>
        <end position="317"/>
    </location>
</feature>
<dbReference type="PANTHER" id="PTHR24388">
    <property type="entry name" value="ZINC FINGER PROTEIN"/>
    <property type="match status" value="1"/>
</dbReference>
<organism evidence="15 16">
    <name type="scientific">Plutella xylostella</name>
    <name type="common">Diamondback moth</name>
    <name type="synonym">Plutella maculipennis</name>
    <dbReference type="NCBI Taxonomy" id="51655"/>
    <lineage>
        <taxon>Eukaryota</taxon>
        <taxon>Metazoa</taxon>
        <taxon>Ecdysozoa</taxon>
        <taxon>Arthropoda</taxon>
        <taxon>Hexapoda</taxon>
        <taxon>Insecta</taxon>
        <taxon>Pterygota</taxon>
        <taxon>Neoptera</taxon>
        <taxon>Endopterygota</taxon>
        <taxon>Lepidoptera</taxon>
        <taxon>Glossata</taxon>
        <taxon>Ditrysia</taxon>
        <taxon>Yponomeutoidea</taxon>
        <taxon>Plutellidae</taxon>
        <taxon>Plutella</taxon>
    </lineage>
</organism>
<dbReference type="GO" id="GO:0000981">
    <property type="term" value="F:DNA-binding transcription factor activity, RNA polymerase II-specific"/>
    <property type="evidence" value="ECO:0007669"/>
    <property type="project" value="TreeGrafter"/>
</dbReference>
<dbReference type="Gene3D" id="3.40.1800.20">
    <property type="match status" value="1"/>
</dbReference>
<evidence type="ECO:0000256" key="7">
    <source>
        <dbReference type="ARBA" id="ARBA00023242"/>
    </source>
</evidence>
<evidence type="ECO:0000256" key="12">
    <source>
        <dbReference type="SAM" id="SignalP"/>
    </source>
</evidence>
<gene>
    <name evidence="15" type="ORF">PLXY2_LOCUS14852</name>
</gene>
<feature type="chain" id="PRO_5035781829" evidence="12">
    <location>
        <begin position="18"/>
        <end position="402"/>
    </location>
</feature>
<evidence type="ECO:0000256" key="9">
    <source>
        <dbReference type="PROSITE-ProRule" id="PRU00042"/>
    </source>
</evidence>
<evidence type="ECO:0000256" key="3">
    <source>
        <dbReference type="ARBA" id="ARBA00022737"/>
    </source>
</evidence>
<evidence type="ECO:0000256" key="8">
    <source>
        <dbReference type="ARBA" id="ARBA00037948"/>
    </source>
</evidence>
<evidence type="ECO:0000256" key="10">
    <source>
        <dbReference type="PROSITE-ProRule" id="PRU01263"/>
    </source>
</evidence>
<protein>
    <submittedName>
        <fullName evidence="15">(diamondback moth) hypothetical protein</fullName>
    </submittedName>
</protein>
<proteinExistence type="inferred from homology"/>
<dbReference type="SMART" id="SM00868">
    <property type="entry name" value="zf-AD"/>
    <property type="match status" value="1"/>
</dbReference>
<dbReference type="PROSITE" id="PS51915">
    <property type="entry name" value="ZAD"/>
    <property type="match status" value="1"/>
</dbReference>
<feature type="domain" description="C2H2-type" evidence="13">
    <location>
        <begin position="261"/>
        <end position="288"/>
    </location>
</feature>
<dbReference type="PANTHER" id="PTHR24388:SF54">
    <property type="entry name" value="PROTEIN ESCARGOT"/>
    <property type="match status" value="1"/>
</dbReference>
<evidence type="ECO:0000256" key="4">
    <source>
        <dbReference type="ARBA" id="ARBA00022771"/>
    </source>
</evidence>
<dbReference type="FunFam" id="3.30.160.60:FF:000100">
    <property type="entry name" value="Zinc finger 45-like"/>
    <property type="match status" value="1"/>
</dbReference>
<dbReference type="InterPro" id="IPR050527">
    <property type="entry name" value="Snail/Krueppel_Znf"/>
</dbReference>
<dbReference type="Pfam" id="PF07776">
    <property type="entry name" value="zf-AD"/>
    <property type="match status" value="1"/>
</dbReference>
<feature type="compositionally biased region" description="Basic residues" evidence="11">
    <location>
        <begin position="17"/>
        <end position="36"/>
    </location>
</feature>
<feature type="binding site" evidence="10">
    <location>
        <position position="48"/>
    </location>
    <ligand>
        <name>Zn(2+)</name>
        <dbReference type="ChEBI" id="CHEBI:29105"/>
    </ligand>
</feature>
<feature type="binding site" evidence="10">
    <location>
        <position position="51"/>
    </location>
    <ligand>
        <name>Zn(2+)</name>
        <dbReference type="ChEBI" id="CHEBI:29105"/>
    </ligand>
</feature>
<comment type="subcellular location">
    <subcellularLocation>
        <location evidence="1">Nucleus</location>
    </subcellularLocation>
</comment>
<dbReference type="SUPFAM" id="SSF57716">
    <property type="entry name" value="Glucocorticoid receptor-like (DNA-binding domain)"/>
    <property type="match status" value="1"/>
</dbReference>
<evidence type="ECO:0000256" key="11">
    <source>
        <dbReference type="SAM" id="MobiDB-lite"/>
    </source>
</evidence>
<reference evidence="15" key="1">
    <citation type="submission" date="2020-11" db="EMBL/GenBank/DDBJ databases">
        <authorList>
            <person name="Whiteford S."/>
        </authorList>
    </citation>
    <scope>NUCLEOTIDE SEQUENCE</scope>
</reference>
<keyword evidence="6" id="KW-0238">DNA-binding</keyword>
<dbReference type="PROSITE" id="PS00028">
    <property type="entry name" value="ZINC_FINGER_C2H2_1"/>
    <property type="match status" value="2"/>
</dbReference>
<comment type="caution">
    <text evidence="15">The sequence shown here is derived from an EMBL/GenBank/DDBJ whole genome shotgun (WGS) entry which is preliminary data.</text>
</comment>
<dbReference type="InterPro" id="IPR013087">
    <property type="entry name" value="Znf_C2H2_type"/>
</dbReference>